<dbReference type="GO" id="GO:0005509">
    <property type="term" value="F:calcium ion binding"/>
    <property type="evidence" value="ECO:0007669"/>
    <property type="project" value="InterPro"/>
</dbReference>
<dbReference type="PANTHER" id="PTHR12630:SF1">
    <property type="entry name" value="GLUCOSIDASE 2 SUBUNIT BETA"/>
    <property type="match status" value="1"/>
</dbReference>
<evidence type="ECO:0000256" key="3">
    <source>
        <dbReference type="ARBA" id="ARBA00022824"/>
    </source>
</evidence>
<dbReference type="InterPro" id="IPR028146">
    <property type="entry name" value="PRKCSH_N"/>
</dbReference>
<evidence type="ECO:0000256" key="2">
    <source>
        <dbReference type="ARBA" id="ARBA00022729"/>
    </source>
</evidence>
<dbReference type="OrthoDB" id="28322at2759"/>
<dbReference type="SUPFAM" id="SSF50911">
    <property type="entry name" value="Mannose 6-phosphate receptor domain"/>
    <property type="match status" value="1"/>
</dbReference>
<dbReference type="Gene3D" id="1.10.238.10">
    <property type="entry name" value="EF-hand"/>
    <property type="match status" value="1"/>
</dbReference>
<keyword evidence="5" id="KW-1015">Disulfide bond</keyword>
<gene>
    <name evidence="8" type="ORF">CTOB1V02_LOCUS6794</name>
</gene>
<dbReference type="GO" id="GO:0017177">
    <property type="term" value="C:glucosidase II complex"/>
    <property type="evidence" value="ECO:0007669"/>
    <property type="project" value="TreeGrafter"/>
</dbReference>
<feature type="coiled-coil region" evidence="6">
    <location>
        <begin position="385"/>
        <end position="412"/>
    </location>
</feature>
<evidence type="ECO:0000313" key="8">
    <source>
        <dbReference type="EMBL" id="CAD7228916.1"/>
    </source>
</evidence>
<dbReference type="InterPro" id="IPR002048">
    <property type="entry name" value="EF_hand_dom"/>
</dbReference>
<keyword evidence="3" id="KW-0256">Endoplasmic reticulum</keyword>
<evidence type="ECO:0000256" key="5">
    <source>
        <dbReference type="ARBA" id="ARBA00023157"/>
    </source>
</evidence>
<dbReference type="Gene3D" id="2.70.130.10">
    <property type="entry name" value="Mannose-6-phosphate receptor binding domain"/>
    <property type="match status" value="1"/>
</dbReference>
<dbReference type="InterPro" id="IPR036607">
    <property type="entry name" value="PRKCSH"/>
</dbReference>
<dbReference type="EMBL" id="OB661764">
    <property type="protein sequence ID" value="CAD7228916.1"/>
    <property type="molecule type" value="Genomic_DNA"/>
</dbReference>
<dbReference type="InterPro" id="IPR011992">
    <property type="entry name" value="EF-hand-dom_pair"/>
</dbReference>
<sequence>MSVSSAVADDLYTIRGIVPDAQFMYDPLKDFTCLDGRGTIPFAFVNDDYCDCSDGSDEPGTSACPNGRFYCPNTGYKSEVLASNRVNDGICDCCDASDEYASGANCPNVCDEHGRAWRAEQERLASKLAEGLKKRDELRTEALRKRDEIKELLEEKKKSLEEVNSQLEAVEERKKEAERKEDEALAVYREQEEAERQARQAEEEAKRIADAEKRSTEMFAVFDRIDVDQDGEVTIQELQMHAELDLNKDGEVTEDEARIGLPQGDVVKRAEFSSISWVILRPYFVKDAPKMFPGPEETKDAEEEENVGVGTVEEVTDSQDPTTDAPSEEELDSDLEDYEEEDFKPKEFKYDGEDEEMVGEGAEAETAKEEESPYDPETQALIDAADGLRKEFREKDNNRRNLEREVDKMNKQLDGDFGPDGMFLALDGQCFDYDVPEYTYKLCFFEDMRQIRKDNGHSTSLGRFSRWTGSGETGGWGVYSNMLFDGGQSCWNGPSRSASIALRCGPENMLMSAAEPSRCVYEFEFETPLACVHEGPDSPEFQPQSQQGKDEL</sequence>
<evidence type="ECO:0000256" key="6">
    <source>
        <dbReference type="SAM" id="Coils"/>
    </source>
</evidence>
<evidence type="ECO:0000256" key="1">
    <source>
        <dbReference type="ARBA" id="ARBA00022387"/>
    </source>
</evidence>
<keyword evidence="6" id="KW-0175">Coiled coil</keyword>
<keyword evidence="2" id="KW-0732">Signal</keyword>
<feature type="coiled-coil region" evidence="6">
    <location>
        <begin position="135"/>
        <end position="214"/>
    </location>
</feature>
<proteinExistence type="predicted"/>
<accession>A0A7R8ZRH5</accession>
<evidence type="ECO:0000256" key="4">
    <source>
        <dbReference type="ARBA" id="ARBA00022837"/>
    </source>
</evidence>
<dbReference type="Pfam" id="PF13015">
    <property type="entry name" value="PRKCSH_1"/>
    <property type="match status" value="1"/>
</dbReference>
<dbReference type="InterPro" id="IPR018247">
    <property type="entry name" value="EF_Hand_1_Ca_BS"/>
</dbReference>
<name>A0A7R8ZRH5_9CRUS</name>
<keyword evidence="4" id="KW-0106">Calcium</keyword>
<dbReference type="CDD" id="cd06503">
    <property type="entry name" value="ATP-synt_Fo_b"/>
    <property type="match status" value="1"/>
</dbReference>
<dbReference type="PANTHER" id="PTHR12630">
    <property type="entry name" value="N-LINKED OLIGOSACCHARIDE PROCESSING"/>
    <property type="match status" value="1"/>
</dbReference>
<reference evidence="8" key="1">
    <citation type="submission" date="2020-11" db="EMBL/GenBank/DDBJ databases">
        <authorList>
            <person name="Tran Van P."/>
        </authorList>
    </citation>
    <scope>NUCLEOTIDE SEQUENCE</scope>
</reference>
<protein>
    <recommendedName>
        <fullName evidence="1">Glucosidase 2 subunit beta</fullName>
    </recommendedName>
</protein>
<dbReference type="SUPFAM" id="SSF47473">
    <property type="entry name" value="EF-hand"/>
    <property type="match status" value="1"/>
</dbReference>
<dbReference type="PROSITE" id="PS50222">
    <property type="entry name" value="EF_HAND_2"/>
    <property type="match status" value="1"/>
</dbReference>
<dbReference type="InterPro" id="IPR044865">
    <property type="entry name" value="MRH_dom"/>
</dbReference>
<dbReference type="GO" id="GO:0006491">
    <property type="term" value="P:N-glycan processing"/>
    <property type="evidence" value="ECO:0007669"/>
    <property type="project" value="TreeGrafter"/>
</dbReference>
<dbReference type="InterPro" id="IPR039794">
    <property type="entry name" value="Gtb1-like"/>
</dbReference>
<organism evidence="8">
    <name type="scientific">Cyprideis torosa</name>
    <dbReference type="NCBI Taxonomy" id="163714"/>
    <lineage>
        <taxon>Eukaryota</taxon>
        <taxon>Metazoa</taxon>
        <taxon>Ecdysozoa</taxon>
        <taxon>Arthropoda</taxon>
        <taxon>Crustacea</taxon>
        <taxon>Oligostraca</taxon>
        <taxon>Ostracoda</taxon>
        <taxon>Podocopa</taxon>
        <taxon>Podocopida</taxon>
        <taxon>Cytherocopina</taxon>
        <taxon>Cytheroidea</taxon>
        <taxon>Cytherideidae</taxon>
        <taxon>Cyprideis</taxon>
    </lineage>
</organism>
<feature type="region of interest" description="Disordered" evidence="7">
    <location>
        <begin position="294"/>
        <end position="375"/>
    </location>
</feature>
<dbReference type="Pfam" id="PF12999">
    <property type="entry name" value="PRKCSH-like"/>
    <property type="match status" value="1"/>
</dbReference>
<dbReference type="AlphaFoldDB" id="A0A7R8ZRH5"/>
<dbReference type="InterPro" id="IPR009011">
    <property type="entry name" value="Man6P_isomerase_rcpt-bd_dom_sf"/>
</dbReference>
<feature type="compositionally biased region" description="Acidic residues" evidence="7">
    <location>
        <begin position="326"/>
        <end position="342"/>
    </location>
</feature>
<dbReference type="Pfam" id="PF13202">
    <property type="entry name" value="EF-hand_5"/>
    <property type="match status" value="1"/>
</dbReference>
<evidence type="ECO:0000256" key="7">
    <source>
        <dbReference type="SAM" id="MobiDB-lite"/>
    </source>
</evidence>
<dbReference type="PROSITE" id="PS51914">
    <property type="entry name" value="MRH"/>
    <property type="match status" value="1"/>
</dbReference>
<dbReference type="PROSITE" id="PS00018">
    <property type="entry name" value="EF_HAND_1"/>
    <property type="match status" value="1"/>
</dbReference>